<feature type="compositionally biased region" description="Low complexity" evidence="1">
    <location>
        <begin position="228"/>
        <end position="246"/>
    </location>
</feature>
<feature type="region of interest" description="Disordered" evidence="1">
    <location>
        <begin position="83"/>
        <end position="117"/>
    </location>
</feature>
<dbReference type="Proteomes" id="UP000222542">
    <property type="component" value="Unassembled WGS sequence"/>
</dbReference>
<feature type="compositionally biased region" description="Low complexity" evidence="1">
    <location>
        <begin position="87"/>
        <end position="105"/>
    </location>
</feature>
<dbReference type="PANTHER" id="PTHR33137:SF4">
    <property type="entry name" value="MEDIATOR OF RNA POLYMERASE II TRANSCRIPTION SUBUNIT 15A-RELATED"/>
    <property type="match status" value="1"/>
</dbReference>
<feature type="region of interest" description="Disordered" evidence="1">
    <location>
        <begin position="224"/>
        <end position="289"/>
    </location>
</feature>
<dbReference type="AlphaFoldDB" id="A0A2G2ZGB0"/>
<keyword evidence="3" id="KW-1185">Reference proteome</keyword>
<accession>A0A2G2ZGB0</accession>
<evidence type="ECO:0000313" key="2">
    <source>
        <dbReference type="EMBL" id="PHT80941.1"/>
    </source>
</evidence>
<feature type="compositionally biased region" description="Low complexity" evidence="1">
    <location>
        <begin position="256"/>
        <end position="268"/>
    </location>
</feature>
<dbReference type="OMA" id="VQTNPPM"/>
<reference evidence="2 3" key="2">
    <citation type="journal article" date="2017" name="Genome Biol.">
        <title>New reference genome sequences of hot pepper reveal the massive evolution of plant disease-resistance genes by retroduplication.</title>
        <authorList>
            <person name="Kim S."/>
            <person name="Park J."/>
            <person name="Yeom S.I."/>
            <person name="Kim Y.M."/>
            <person name="Seo E."/>
            <person name="Kim K.T."/>
            <person name="Kim M.S."/>
            <person name="Lee J.M."/>
            <person name="Cheong K."/>
            <person name="Shin H.S."/>
            <person name="Kim S.B."/>
            <person name="Han K."/>
            <person name="Lee J."/>
            <person name="Park M."/>
            <person name="Lee H.A."/>
            <person name="Lee H.Y."/>
            <person name="Lee Y."/>
            <person name="Oh S."/>
            <person name="Lee J.H."/>
            <person name="Choi E."/>
            <person name="Choi E."/>
            <person name="Lee S.E."/>
            <person name="Jeon J."/>
            <person name="Kim H."/>
            <person name="Choi G."/>
            <person name="Song H."/>
            <person name="Lee J."/>
            <person name="Lee S.C."/>
            <person name="Kwon J.K."/>
            <person name="Lee H.Y."/>
            <person name="Koo N."/>
            <person name="Hong Y."/>
            <person name="Kim R.W."/>
            <person name="Kang W.H."/>
            <person name="Huh J.H."/>
            <person name="Kang B.C."/>
            <person name="Yang T.J."/>
            <person name="Lee Y.H."/>
            <person name="Bennetzen J.L."/>
            <person name="Choi D."/>
        </authorList>
    </citation>
    <scope>NUCLEOTIDE SEQUENCE [LARGE SCALE GENOMIC DNA]</scope>
    <source>
        <strain evidence="3">cv. CM334</strain>
    </source>
</reference>
<dbReference type="EMBL" id="AYRZ02000005">
    <property type="protein sequence ID" value="PHT80941.1"/>
    <property type="molecule type" value="Genomic_DNA"/>
</dbReference>
<dbReference type="STRING" id="4072.A0A2G2ZGB0"/>
<dbReference type="InterPro" id="IPR044661">
    <property type="entry name" value="MED15a/b/c-like"/>
</dbReference>
<evidence type="ECO:0000256" key="1">
    <source>
        <dbReference type="SAM" id="MobiDB-lite"/>
    </source>
</evidence>
<evidence type="ECO:0008006" key="4">
    <source>
        <dbReference type="Google" id="ProtNLM"/>
    </source>
</evidence>
<dbReference type="PANTHER" id="PTHR33137">
    <property type="entry name" value="MEDIATOR OF RNA POLYMERASE II TRANSCRIPTION SUBUNIT 15A-RELATED"/>
    <property type="match status" value="1"/>
</dbReference>
<reference evidence="2 3" key="1">
    <citation type="journal article" date="2014" name="Nat. Genet.">
        <title>Genome sequence of the hot pepper provides insights into the evolution of pungency in Capsicum species.</title>
        <authorList>
            <person name="Kim S."/>
            <person name="Park M."/>
            <person name="Yeom S.I."/>
            <person name="Kim Y.M."/>
            <person name="Lee J.M."/>
            <person name="Lee H.A."/>
            <person name="Seo E."/>
            <person name="Choi J."/>
            <person name="Cheong K."/>
            <person name="Kim K.T."/>
            <person name="Jung K."/>
            <person name="Lee G.W."/>
            <person name="Oh S.K."/>
            <person name="Bae C."/>
            <person name="Kim S.B."/>
            <person name="Lee H.Y."/>
            <person name="Kim S.Y."/>
            <person name="Kim M.S."/>
            <person name="Kang B.C."/>
            <person name="Jo Y.D."/>
            <person name="Yang H.B."/>
            <person name="Jeong H.J."/>
            <person name="Kang W.H."/>
            <person name="Kwon J.K."/>
            <person name="Shin C."/>
            <person name="Lim J.Y."/>
            <person name="Park J.H."/>
            <person name="Huh J.H."/>
            <person name="Kim J.S."/>
            <person name="Kim B.D."/>
            <person name="Cohen O."/>
            <person name="Paran I."/>
            <person name="Suh M.C."/>
            <person name="Lee S.B."/>
            <person name="Kim Y.K."/>
            <person name="Shin Y."/>
            <person name="Noh S.J."/>
            <person name="Park J."/>
            <person name="Seo Y.S."/>
            <person name="Kwon S.Y."/>
            <person name="Kim H.A."/>
            <person name="Park J.M."/>
            <person name="Kim H.J."/>
            <person name="Choi S.B."/>
            <person name="Bosland P.W."/>
            <person name="Reeves G."/>
            <person name="Jo S.H."/>
            <person name="Lee B.W."/>
            <person name="Cho H.T."/>
            <person name="Choi H.S."/>
            <person name="Lee M.S."/>
            <person name="Yu Y."/>
            <person name="Do Choi Y."/>
            <person name="Park B.S."/>
            <person name="van Deynze A."/>
            <person name="Ashrafi H."/>
            <person name="Hill T."/>
            <person name="Kim W.T."/>
            <person name="Pai H.S."/>
            <person name="Ahn H.K."/>
            <person name="Yeam I."/>
            <person name="Giovannoni J.J."/>
            <person name="Rose J.K."/>
            <person name="Sorensen I."/>
            <person name="Lee S.J."/>
            <person name="Kim R.W."/>
            <person name="Choi I.Y."/>
            <person name="Choi B.S."/>
            <person name="Lim J.S."/>
            <person name="Lee Y.H."/>
            <person name="Choi D."/>
        </authorList>
    </citation>
    <scope>NUCLEOTIDE SEQUENCE [LARGE SCALE GENOMIC DNA]</scope>
    <source>
        <strain evidence="3">cv. CM334</strain>
    </source>
</reference>
<sequence length="289" mass="32915">MTFKSLHRARSRSVTKLIFLSGFKHDAIPQRPQNEQIEKLKKFKAVLERILIFLQLNKHDIQLTHKEKLCSVERHIGFFLSKPTSPPLQGQLPQSSMQLQQPQSLDVQTNPPMQPQLHQALSSQTGNADGADWQEELYQEIKTMREKNLPELNALYQKIASKVQQHDAIPQRPQNEQIEKLKKFKAVLERILIFLQLNKHDIQLTHKEKLCSVERHIGFFLSKPTSPPLQGQLPQSSMQLQQPQSLDVQTNPPMQPQLHQALSSQAQSTGAHQTAMLESGGQDTASKSD</sequence>
<name>A0A2G2ZGB0_CAPAN</name>
<comment type="caution">
    <text evidence="2">The sequence shown here is derived from an EMBL/GenBank/DDBJ whole genome shotgun (WGS) entry which is preliminary data.</text>
</comment>
<gene>
    <name evidence="2" type="ORF">T459_13956</name>
</gene>
<dbReference type="GO" id="GO:0003713">
    <property type="term" value="F:transcription coactivator activity"/>
    <property type="evidence" value="ECO:0007669"/>
    <property type="project" value="InterPro"/>
</dbReference>
<dbReference type="GO" id="GO:0031490">
    <property type="term" value="F:chromatin DNA binding"/>
    <property type="evidence" value="ECO:0000318"/>
    <property type="project" value="GO_Central"/>
</dbReference>
<feature type="compositionally biased region" description="Polar residues" evidence="1">
    <location>
        <begin position="106"/>
        <end position="117"/>
    </location>
</feature>
<organism evidence="2 3">
    <name type="scientific">Capsicum annuum</name>
    <name type="common">Capsicum pepper</name>
    <dbReference type="NCBI Taxonomy" id="4072"/>
    <lineage>
        <taxon>Eukaryota</taxon>
        <taxon>Viridiplantae</taxon>
        <taxon>Streptophyta</taxon>
        <taxon>Embryophyta</taxon>
        <taxon>Tracheophyta</taxon>
        <taxon>Spermatophyta</taxon>
        <taxon>Magnoliopsida</taxon>
        <taxon>eudicotyledons</taxon>
        <taxon>Gunneridae</taxon>
        <taxon>Pentapetalae</taxon>
        <taxon>asterids</taxon>
        <taxon>lamiids</taxon>
        <taxon>Solanales</taxon>
        <taxon>Solanaceae</taxon>
        <taxon>Solanoideae</taxon>
        <taxon>Capsiceae</taxon>
        <taxon>Capsicum</taxon>
    </lineage>
</organism>
<proteinExistence type="predicted"/>
<dbReference type="Gramene" id="PHT80941">
    <property type="protein sequence ID" value="PHT80941"/>
    <property type="gene ID" value="T459_13956"/>
</dbReference>
<protein>
    <recommendedName>
        <fullName evidence="4">Mediator of RNA polymerase II transcription subunit 15a-like</fullName>
    </recommendedName>
</protein>
<evidence type="ECO:0000313" key="3">
    <source>
        <dbReference type="Proteomes" id="UP000222542"/>
    </source>
</evidence>